<evidence type="ECO:0000313" key="4">
    <source>
        <dbReference type="Proteomes" id="UP000019141"/>
    </source>
</evidence>
<reference evidence="3 4" key="1">
    <citation type="journal article" date="2014" name="Nature">
        <title>An environmental bacterial taxon with a large and distinct metabolic repertoire.</title>
        <authorList>
            <person name="Wilson M.C."/>
            <person name="Mori T."/>
            <person name="Ruckert C."/>
            <person name="Uria A.R."/>
            <person name="Helf M.J."/>
            <person name="Takada K."/>
            <person name="Gernert C."/>
            <person name="Steffens U.A."/>
            <person name="Heycke N."/>
            <person name="Schmitt S."/>
            <person name="Rinke C."/>
            <person name="Helfrich E.J."/>
            <person name="Brachmann A.O."/>
            <person name="Gurgui C."/>
            <person name="Wakimoto T."/>
            <person name="Kracht M."/>
            <person name="Crusemann M."/>
            <person name="Hentschel U."/>
            <person name="Abe I."/>
            <person name="Matsunaga S."/>
            <person name="Kalinowski J."/>
            <person name="Takeyama H."/>
            <person name="Piel J."/>
        </authorList>
    </citation>
    <scope>NUCLEOTIDE SEQUENCE [LARGE SCALE GENOMIC DNA]</scope>
    <source>
        <strain evidence="4">TSY1</strain>
    </source>
</reference>
<dbReference type="InterPro" id="IPR029058">
    <property type="entry name" value="AB_hydrolase_fold"/>
</dbReference>
<dbReference type="AlphaFoldDB" id="W4LHE3"/>
<evidence type="ECO:0000259" key="1">
    <source>
        <dbReference type="Pfam" id="PF00561"/>
    </source>
</evidence>
<accession>W4LHE3</accession>
<keyword evidence="4" id="KW-1185">Reference proteome</keyword>
<dbReference type="Gene3D" id="3.40.50.1820">
    <property type="entry name" value="alpha/beta hydrolase"/>
    <property type="match status" value="1"/>
</dbReference>
<comment type="caution">
    <text evidence="3">The sequence shown here is derived from an EMBL/GenBank/DDBJ whole genome shotgun (WGS) entry which is preliminary data.</text>
</comment>
<dbReference type="InterPro" id="IPR000073">
    <property type="entry name" value="AB_hydrolase_1"/>
</dbReference>
<dbReference type="Proteomes" id="UP000019141">
    <property type="component" value="Unassembled WGS sequence"/>
</dbReference>
<dbReference type="HOGENOM" id="CLU_020336_50_0_7"/>
<name>W4LHE3_ENTF1</name>
<sequence>MPFEHINGFRMYYEVAGQGTPCLFVHGGLGGGNGSATFRQYQMPRLAPHAEVIAFDRRAAGQSETPSSAYAFGTFIDDIIALLDHLGHERVVLMATSAGGPQILQCALSHPDRVAALVLGSTATQTVRVPPELASLITFLGTDGLGQLQEMFSQGGADQAAAPFAHFRDGLQTYLAYHLHGDPIAERLGEIVVPALILHGTADDEVPFAEGERLLAGLPQASMVPFEGGGHRIMMSDPDAYAQAVLAFLRGLTV</sequence>
<dbReference type="Pfam" id="PF08386">
    <property type="entry name" value="Abhydrolase_4"/>
    <property type="match status" value="1"/>
</dbReference>
<evidence type="ECO:0000259" key="2">
    <source>
        <dbReference type="Pfam" id="PF08386"/>
    </source>
</evidence>
<dbReference type="PANTHER" id="PTHR43433">
    <property type="entry name" value="HYDROLASE, ALPHA/BETA FOLD FAMILY PROTEIN"/>
    <property type="match status" value="1"/>
</dbReference>
<feature type="domain" description="Peptidase S33 tripeptidyl aminopeptidase-like C-terminal" evidence="2">
    <location>
        <begin position="193"/>
        <end position="250"/>
    </location>
</feature>
<protein>
    <recommendedName>
        <fullName evidence="5">AB hydrolase-1 domain-containing protein</fullName>
    </recommendedName>
</protein>
<proteinExistence type="predicted"/>
<feature type="domain" description="AB hydrolase-1" evidence="1">
    <location>
        <begin position="23"/>
        <end position="132"/>
    </location>
</feature>
<gene>
    <name evidence="3" type="ORF">ETSY1_25355</name>
</gene>
<dbReference type="Pfam" id="PF00561">
    <property type="entry name" value="Abhydrolase_1"/>
    <property type="match status" value="1"/>
</dbReference>
<dbReference type="SUPFAM" id="SSF53474">
    <property type="entry name" value="alpha/beta-Hydrolases"/>
    <property type="match status" value="1"/>
</dbReference>
<dbReference type="EMBL" id="AZHW01000749">
    <property type="protein sequence ID" value="ETW96751.1"/>
    <property type="molecule type" value="Genomic_DNA"/>
</dbReference>
<dbReference type="InterPro" id="IPR013595">
    <property type="entry name" value="Pept_S33_TAP-like_C"/>
</dbReference>
<organism evidence="3 4">
    <name type="scientific">Entotheonella factor</name>
    <dbReference type="NCBI Taxonomy" id="1429438"/>
    <lineage>
        <taxon>Bacteria</taxon>
        <taxon>Pseudomonadati</taxon>
        <taxon>Nitrospinota/Tectimicrobiota group</taxon>
        <taxon>Candidatus Tectimicrobiota</taxon>
        <taxon>Candidatus Entotheonellia</taxon>
        <taxon>Candidatus Entotheonellales</taxon>
        <taxon>Candidatus Entotheonellaceae</taxon>
        <taxon>Candidatus Entotheonella</taxon>
    </lineage>
</organism>
<dbReference type="PANTHER" id="PTHR43433:SF5">
    <property type="entry name" value="AB HYDROLASE-1 DOMAIN-CONTAINING PROTEIN"/>
    <property type="match status" value="1"/>
</dbReference>
<evidence type="ECO:0000313" key="3">
    <source>
        <dbReference type="EMBL" id="ETW96751.1"/>
    </source>
</evidence>
<evidence type="ECO:0008006" key="5">
    <source>
        <dbReference type="Google" id="ProtNLM"/>
    </source>
</evidence>
<dbReference type="InterPro" id="IPR050471">
    <property type="entry name" value="AB_hydrolase"/>
</dbReference>